<sequence>MGFAPTEVHAQTKTWTGNIDSEWHKAGNWTPNGVPGPSNDVQIRPNNGNPYPIITEQNVTVVSIQVTNYDGGELTVSGGRTLTITDGLTFADTGTLFIQEGGAVNLTGNSFDMGYGNTLIDISTGSFTSETDITIKGDGFNAGSGTVTINGDLKINNDKVFNVESGDITVSGITNINGTYNGDDGITTFHGAANVESGGIINLDTGTINFNEGVFIGNNGTANLGSGTVNIDGNTTISSSGYFNVQDATVNITGDADFTSNGNLSVNNGSINVEGDASLSGGGTFDFNNGSLSVGENASFTGGGTVNAGNAEMEFKGDLEVPYGGTFNAGTSTVTFSGSPSQINTNGDDLSFYNVEVSSGSTLQTDGSSENTITIENDLTVEEGGQVEIQDDDTIDIQGNLDNQGTINSQRPFVYDITTPSLTKVLIEFDQEMDPQSTGQLSNYSINKGISINSLTFNTSNKREVLLDVSSLTENVEYELEVNNVKSAAGGQISQNHIKRFIPIVDITYYSRQSGSWDDPTSWSTESHTGNPASEIPNDQDGEGAIVGNNHTITLDSKQDISNLNELTIDNTGTLAVSSGDTLVLNEFIIIGGGTFDLQNNGTLQIGSAEGISSSETNTGNIQTEYRNFSSSANYWYQGTANQNTGSGLPQQVNDLRIDNSEGVTATNNLQINSTLYLQNGSLTIPSGQGLIANNKSISNGNLTFTRILSGEPGWRMLSSPVSATVNNFLSNIITQGYEGAYYDASVAPNDTLQPNVLYYDETFKGTDNQRWRVPSSASNQIDPGLGYHVYLFGDVVGDERYNDTLPDTLSVTGQEHSGLIDLNVTYTAEADTGWNLVGNPYGAPINWDNSSGWTKTNIDQTIYIWEPDDNSYKTWNGSTGTLANGIIPPFQAFWVKANAPQNNGSVELSVTGEAKTLQSAFNFVGKRTGDANPEIELHLKHEGTTNRMFFSFYEDAKVGKDSRDAYHLQPPPETSNYAELFSIGRRNNRYNINALPITFGVPIEIPISANVVRNSQKVTESVNLQISDIKNIPSSWDVTLIDRITGQEITPSKGTRYSFKTSGEKNSKGEDSQPLQKDYQILSEADPSKARFALRIDPGALGTGLPKEIDLKQNYPNPFNPTTTIRFTLPIQNEVTLEVFNILGRKVATLFKNKSFQAGLHSINWNASNVASGTYIYRLTTDEKVVTKKMTLIK</sequence>
<dbReference type="InterPro" id="IPR014755">
    <property type="entry name" value="Cu-Rt/internalin_Ig-like"/>
</dbReference>
<evidence type="ECO:0000256" key="1">
    <source>
        <dbReference type="ARBA" id="ARBA00022729"/>
    </source>
</evidence>
<reference evidence="4 5" key="1">
    <citation type="submission" date="2017-08" db="EMBL/GenBank/DDBJ databases">
        <title>Aliifodinibius alkalisoli sp. nov., isolated from saline alkaline soil.</title>
        <authorList>
            <person name="Liu D."/>
            <person name="Zhang G."/>
        </authorList>
    </citation>
    <scope>NUCLEOTIDE SEQUENCE [LARGE SCALE GENOMIC DNA]</scope>
    <source>
        <strain evidence="4 5">WN023</strain>
    </source>
</reference>
<gene>
    <name evidence="4" type="ORF">CK503_12770</name>
</gene>
<evidence type="ECO:0000313" key="5">
    <source>
        <dbReference type="Proteomes" id="UP000218831"/>
    </source>
</evidence>
<feature type="region of interest" description="Disordered" evidence="2">
    <location>
        <begin position="1053"/>
        <end position="1076"/>
    </location>
</feature>
<keyword evidence="1" id="KW-0732">Signal</keyword>
<dbReference type="SUPFAM" id="SSF51126">
    <property type="entry name" value="Pectin lyase-like"/>
    <property type="match status" value="1"/>
</dbReference>
<organism evidence="4 5">
    <name type="scientific">Fodinibius salipaludis</name>
    <dbReference type="NCBI Taxonomy" id="2032627"/>
    <lineage>
        <taxon>Bacteria</taxon>
        <taxon>Pseudomonadati</taxon>
        <taxon>Balneolota</taxon>
        <taxon>Balneolia</taxon>
        <taxon>Balneolales</taxon>
        <taxon>Balneolaceae</taxon>
        <taxon>Fodinibius</taxon>
    </lineage>
</organism>
<evidence type="ECO:0000313" key="4">
    <source>
        <dbReference type="EMBL" id="PAU93289.1"/>
    </source>
</evidence>
<dbReference type="EMBL" id="NSKE01000009">
    <property type="protein sequence ID" value="PAU93289.1"/>
    <property type="molecule type" value="Genomic_DNA"/>
</dbReference>
<dbReference type="AlphaFoldDB" id="A0A2A2G8U9"/>
<name>A0A2A2G8U9_9BACT</name>
<evidence type="ECO:0000256" key="2">
    <source>
        <dbReference type="SAM" id="MobiDB-lite"/>
    </source>
</evidence>
<feature type="compositionally biased region" description="Basic and acidic residues" evidence="2">
    <location>
        <begin position="1063"/>
        <end position="1072"/>
    </location>
</feature>
<feature type="compositionally biased region" description="Polar residues" evidence="2">
    <location>
        <begin position="516"/>
        <end position="532"/>
    </location>
</feature>
<evidence type="ECO:0000259" key="3">
    <source>
        <dbReference type="Pfam" id="PF18962"/>
    </source>
</evidence>
<dbReference type="Proteomes" id="UP000218831">
    <property type="component" value="Unassembled WGS sequence"/>
</dbReference>
<dbReference type="Pfam" id="PF18962">
    <property type="entry name" value="Por_Secre_tail"/>
    <property type="match status" value="1"/>
</dbReference>
<accession>A0A2A2G8U9</accession>
<dbReference type="Gene3D" id="2.60.40.1220">
    <property type="match status" value="1"/>
</dbReference>
<dbReference type="RefSeq" id="WP_095607216.1">
    <property type="nucleotide sequence ID" value="NZ_NSKE01000009.1"/>
</dbReference>
<proteinExistence type="predicted"/>
<keyword evidence="5" id="KW-1185">Reference proteome</keyword>
<dbReference type="InterPro" id="IPR026444">
    <property type="entry name" value="Secre_tail"/>
</dbReference>
<dbReference type="NCBIfam" id="TIGR04183">
    <property type="entry name" value="Por_Secre_tail"/>
    <property type="match status" value="1"/>
</dbReference>
<feature type="compositionally biased region" description="Polar residues" evidence="2">
    <location>
        <begin position="1053"/>
        <end position="1062"/>
    </location>
</feature>
<feature type="domain" description="Secretion system C-terminal sorting" evidence="3">
    <location>
        <begin position="1116"/>
        <end position="1191"/>
    </location>
</feature>
<dbReference type="Gene3D" id="2.60.40.4070">
    <property type="match status" value="1"/>
</dbReference>
<dbReference type="InterPro" id="IPR011050">
    <property type="entry name" value="Pectin_lyase_fold/virulence"/>
</dbReference>
<comment type="caution">
    <text evidence="4">The sequence shown here is derived from an EMBL/GenBank/DDBJ whole genome shotgun (WGS) entry which is preliminary data.</text>
</comment>
<dbReference type="OrthoDB" id="965820at2"/>
<protein>
    <recommendedName>
        <fullName evidence="3">Secretion system C-terminal sorting domain-containing protein</fullName>
    </recommendedName>
</protein>
<feature type="region of interest" description="Disordered" evidence="2">
    <location>
        <begin position="516"/>
        <end position="545"/>
    </location>
</feature>